<evidence type="ECO:0000313" key="1">
    <source>
        <dbReference type="EMBL" id="TQD38710.1"/>
    </source>
</evidence>
<dbReference type="Proteomes" id="UP000317169">
    <property type="component" value="Unassembled WGS sequence"/>
</dbReference>
<dbReference type="EMBL" id="VIAR01000007">
    <property type="protein sequence ID" value="TQD38710.1"/>
    <property type="molecule type" value="Genomic_DNA"/>
</dbReference>
<dbReference type="RefSeq" id="WP_141421905.1">
    <property type="nucleotide sequence ID" value="NZ_VIAR01000007.1"/>
</dbReference>
<reference evidence="1 2" key="1">
    <citation type="submission" date="2019-06" db="EMBL/GenBank/DDBJ databases">
        <title>Flavibacter putida gen. nov., sp. nov., a novel marine bacterium of the family Flavobacteriaceae isolated from coastal seawater.</title>
        <authorList>
            <person name="Feng X."/>
        </authorList>
    </citation>
    <scope>NUCLEOTIDE SEQUENCE [LARGE SCALE GENOMIC DNA]</scope>
    <source>
        <strain evidence="1 2">PLHSN227</strain>
    </source>
</reference>
<proteinExistence type="predicted"/>
<accession>A0A507ZMF1</accession>
<name>A0A507ZMF1_9FLAO</name>
<dbReference type="AlphaFoldDB" id="A0A507ZMF1"/>
<keyword evidence="2" id="KW-1185">Reference proteome</keyword>
<comment type="caution">
    <text evidence="1">The sequence shown here is derived from an EMBL/GenBank/DDBJ whole genome shotgun (WGS) entry which is preliminary data.</text>
</comment>
<sequence>MDKIKKTFRDFFGFGLNSLNNSGTIQRNSLTINYVLNVDLSGNTIMDLLIFEDNIFPPVHKRINYDGKIIDLENFQFSIIYETEREKKLEQDKMTIKNKKIAQNIIKKKLAKKSDKWINNYIQLRT</sequence>
<organism evidence="1 2">
    <name type="scientific">Haloflavibacter putidus</name>
    <dbReference type="NCBI Taxonomy" id="2576776"/>
    <lineage>
        <taxon>Bacteria</taxon>
        <taxon>Pseudomonadati</taxon>
        <taxon>Bacteroidota</taxon>
        <taxon>Flavobacteriia</taxon>
        <taxon>Flavobacteriales</taxon>
        <taxon>Flavobacteriaceae</taxon>
        <taxon>Haloflavibacter</taxon>
    </lineage>
</organism>
<protein>
    <submittedName>
        <fullName evidence="1">Uncharacterized protein</fullName>
    </submittedName>
</protein>
<evidence type="ECO:0000313" key="2">
    <source>
        <dbReference type="Proteomes" id="UP000317169"/>
    </source>
</evidence>
<gene>
    <name evidence="1" type="ORF">FKR84_08665</name>
</gene>